<organism evidence="1 2">
    <name type="scientific">Mycena alexandri</name>
    <dbReference type="NCBI Taxonomy" id="1745969"/>
    <lineage>
        <taxon>Eukaryota</taxon>
        <taxon>Fungi</taxon>
        <taxon>Dikarya</taxon>
        <taxon>Basidiomycota</taxon>
        <taxon>Agaricomycotina</taxon>
        <taxon>Agaricomycetes</taxon>
        <taxon>Agaricomycetidae</taxon>
        <taxon>Agaricales</taxon>
        <taxon>Marasmiineae</taxon>
        <taxon>Mycenaceae</taxon>
        <taxon>Mycena</taxon>
    </lineage>
</organism>
<dbReference type="Pfam" id="PF07247">
    <property type="entry name" value="AATase"/>
    <property type="match status" value="1"/>
</dbReference>
<dbReference type="InterPro" id="IPR010828">
    <property type="entry name" value="Atf2/Sli1-like"/>
</dbReference>
<reference evidence="1" key="1">
    <citation type="submission" date="2023-03" db="EMBL/GenBank/DDBJ databases">
        <title>Massive genome expansion in bonnet fungi (Mycena s.s.) driven by repeated elements and novel gene families across ecological guilds.</title>
        <authorList>
            <consortium name="Lawrence Berkeley National Laboratory"/>
            <person name="Harder C.B."/>
            <person name="Miyauchi S."/>
            <person name="Viragh M."/>
            <person name="Kuo A."/>
            <person name="Thoen E."/>
            <person name="Andreopoulos B."/>
            <person name="Lu D."/>
            <person name="Skrede I."/>
            <person name="Drula E."/>
            <person name="Henrissat B."/>
            <person name="Morin E."/>
            <person name="Kohler A."/>
            <person name="Barry K."/>
            <person name="LaButti K."/>
            <person name="Morin E."/>
            <person name="Salamov A."/>
            <person name="Lipzen A."/>
            <person name="Mereny Z."/>
            <person name="Hegedus B."/>
            <person name="Baldrian P."/>
            <person name="Stursova M."/>
            <person name="Weitz H."/>
            <person name="Taylor A."/>
            <person name="Grigoriev I.V."/>
            <person name="Nagy L.G."/>
            <person name="Martin F."/>
            <person name="Kauserud H."/>
        </authorList>
    </citation>
    <scope>NUCLEOTIDE SEQUENCE</scope>
    <source>
        <strain evidence="1">CBHHK200</strain>
    </source>
</reference>
<name>A0AAD6X7L6_9AGAR</name>
<proteinExistence type="predicted"/>
<evidence type="ECO:0000313" key="2">
    <source>
        <dbReference type="Proteomes" id="UP001218188"/>
    </source>
</evidence>
<dbReference type="PANTHER" id="PTHR28037:SF1">
    <property type="entry name" value="ALCOHOL O-ACETYLTRANSFERASE 1-RELATED"/>
    <property type="match status" value="1"/>
</dbReference>
<dbReference type="SUPFAM" id="SSF52777">
    <property type="entry name" value="CoA-dependent acyltransferases"/>
    <property type="match status" value="2"/>
</dbReference>
<evidence type="ECO:0000313" key="1">
    <source>
        <dbReference type="EMBL" id="KAJ7038420.1"/>
    </source>
</evidence>
<dbReference type="InterPro" id="IPR052058">
    <property type="entry name" value="Alcohol_O-acetyltransferase"/>
</dbReference>
<accession>A0AAD6X7L6</accession>
<dbReference type="InterPro" id="IPR023213">
    <property type="entry name" value="CAT-like_dom_sf"/>
</dbReference>
<dbReference type="AlphaFoldDB" id="A0AAD6X7L6"/>
<gene>
    <name evidence="1" type="ORF">C8F04DRAFT_361246</name>
</gene>
<dbReference type="Gene3D" id="3.30.559.30">
    <property type="entry name" value="Nonribosomal peptide synthetase, condensation domain"/>
    <property type="match status" value="1"/>
</dbReference>
<comment type="caution">
    <text evidence="1">The sequence shown here is derived from an EMBL/GenBank/DDBJ whole genome shotgun (WGS) entry which is preliminary data.</text>
</comment>
<dbReference type="Proteomes" id="UP001218188">
    <property type="component" value="Unassembled WGS sequence"/>
</dbReference>
<dbReference type="Gene3D" id="3.30.559.10">
    <property type="entry name" value="Chloramphenicol acetyltransferase-like domain"/>
    <property type="match status" value="1"/>
</dbReference>
<dbReference type="EMBL" id="JARJCM010000032">
    <property type="protein sequence ID" value="KAJ7038420.1"/>
    <property type="molecule type" value="Genomic_DNA"/>
</dbReference>
<protein>
    <submittedName>
        <fullName evidence="1">Alcohol acetyltransferase</fullName>
    </submittedName>
</protein>
<sequence length="444" mass="48368">MACSTRLRKLGLIECYHSARHYLGLDSCVVSAAQYTTQDGLWLTKTILFPALRSLIDTHAALGLRLDGNETTDDIYLVRLPSVDLSRIVEFSGKDNLQHALESQLLRGFETQADLPLYRVEVLADNTVLFAFHHTIADGMSGLAFHLSLFKALQQQSGVDASPLVQVPSALALLPPVDNKTELKPSLSTIGRMAYNAYAPAAWTKAHSAWTGPTSPLTPPDLTTSVRLLAFCGNEVAALCAVARKHEATLTSAVYVLALTVLSGMVGRDSGKRYTRIGAGVAVSLREIAGVPNDVLCDYPTIVYDYPRVLHEFSWPAASRFAAVLQTQKRKGRETIGMLEHLDGKVGDYLKLHIGEKRETGFTVSNVGRVKVPAVEGKWAIHRTMFAQCDVVTGAAFMINITGDPTGALNVTFTWGAAYVEAEFVEEFIAKFQTGIQKLADQDV</sequence>
<keyword evidence="2" id="KW-1185">Reference proteome</keyword>
<dbReference type="PANTHER" id="PTHR28037">
    <property type="entry name" value="ALCOHOL O-ACETYLTRANSFERASE 1-RELATED"/>
    <property type="match status" value="1"/>
</dbReference>
<dbReference type="GO" id="GO:0008080">
    <property type="term" value="F:N-acetyltransferase activity"/>
    <property type="evidence" value="ECO:0007669"/>
    <property type="project" value="TreeGrafter"/>
</dbReference>